<dbReference type="Proteomes" id="UP000092575">
    <property type="component" value="Unassembled WGS sequence"/>
</dbReference>
<protein>
    <submittedName>
        <fullName evidence="2">Uncharacterized protein</fullName>
    </submittedName>
</protein>
<dbReference type="STRING" id="478.A7456_10030"/>
<dbReference type="EMBL" id="LXTW01000007">
    <property type="protein sequence ID" value="OBX85936.1"/>
    <property type="molecule type" value="Genomic_DNA"/>
</dbReference>
<proteinExistence type="predicted"/>
<keyword evidence="1" id="KW-1133">Transmembrane helix</keyword>
<gene>
    <name evidence="2" type="ORF">A7456_10030</name>
</gene>
<sequence length="67" mass="7291">MLKIVIALGAILKPSNTIMTSLSIKIDGAIIFKIIKVCFVEIIILSIYIINALLIASTLDKTGFPCR</sequence>
<reference evidence="2 3" key="1">
    <citation type="submission" date="2016-05" db="EMBL/GenBank/DDBJ databases">
        <title>Draft genome sequence of Moraxella nonliquefaciens CCUG 348T.</title>
        <authorList>
            <person name="Salva-Serra F."/>
            <person name="Engstrom-Jakobsson H."/>
            <person name="Thorell K."/>
            <person name="Gonzales-Siles L."/>
            <person name="Karlsson R."/>
            <person name="Boulund F."/>
            <person name="Engstrand L."/>
            <person name="Kristiansson E."/>
            <person name="Moore E."/>
        </authorList>
    </citation>
    <scope>NUCLEOTIDE SEQUENCE [LARGE SCALE GENOMIC DNA]</scope>
    <source>
        <strain evidence="2 3">CCUG 348</strain>
    </source>
</reference>
<feature type="transmembrane region" description="Helical" evidence="1">
    <location>
        <begin position="30"/>
        <end position="54"/>
    </location>
</feature>
<evidence type="ECO:0000313" key="2">
    <source>
        <dbReference type="EMBL" id="OBX85936.1"/>
    </source>
</evidence>
<accession>A0A1B8QNW6</accession>
<keyword evidence="1" id="KW-0812">Transmembrane</keyword>
<comment type="caution">
    <text evidence="2">The sequence shown here is derived from an EMBL/GenBank/DDBJ whole genome shotgun (WGS) entry which is preliminary data.</text>
</comment>
<organism evidence="2 3">
    <name type="scientific">Moraxella nonliquefaciens</name>
    <dbReference type="NCBI Taxonomy" id="478"/>
    <lineage>
        <taxon>Bacteria</taxon>
        <taxon>Pseudomonadati</taxon>
        <taxon>Pseudomonadota</taxon>
        <taxon>Gammaproteobacteria</taxon>
        <taxon>Moraxellales</taxon>
        <taxon>Moraxellaceae</taxon>
        <taxon>Moraxella</taxon>
    </lineage>
</organism>
<name>A0A1B8QNW6_MORNO</name>
<keyword evidence="1" id="KW-0472">Membrane</keyword>
<evidence type="ECO:0000313" key="3">
    <source>
        <dbReference type="Proteomes" id="UP000092575"/>
    </source>
</evidence>
<dbReference type="AlphaFoldDB" id="A0A1B8QNW6"/>
<evidence type="ECO:0000256" key="1">
    <source>
        <dbReference type="SAM" id="Phobius"/>
    </source>
</evidence>